<evidence type="ECO:0000256" key="1">
    <source>
        <dbReference type="SAM" id="SignalP"/>
    </source>
</evidence>
<accession>A0A2Z3HLE9</accession>
<gene>
    <name evidence="3" type="ORF">HYN04_05875</name>
</gene>
<dbReference type="RefSeq" id="WP_110449900.1">
    <property type="nucleotide sequence ID" value="NZ_CP029479.1"/>
</dbReference>
<keyword evidence="4" id="KW-1185">Reference proteome</keyword>
<keyword evidence="1" id="KW-0732">Signal</keyword>
<evidence type="ECO:0000313" key="4">
    <source>
        <dbReference type="Proteomes" id="UP000247763"/>
    </source>
</evidence>
<dbReference type="EMBL" id="CP029479">
    <property type="protein sequence ID" value="AWM77333.1"/>
    <property type="molecule type" value="Genomic_DNA"/>
</dbReference>
<dbReference type="InterPro" id="IPR050789">
    <property type="entry name" value="Diverse_Enzym_Activities"/>
</dbReference>
<feature type="domain" description="Beta-lactamase-related" evidence="2">
    <location>
        <begin position="43"/>
        <end position="355"/>
    </location>
</feature>
<organism evidence="3 4">
    <name type="scientific">Phenylobacterium parvum</name>
    <dbReference type="NCBI Taxonomy" id="2201350"/>
    <lineage>
        <taxon>Bacteria</taxon>
        <taxon>Pseudomonadati</taxon>
        <taxon>Pseudomonadota</taxon>
        <taxon>Alphaproteobacteria</taxon>
        <taxon>Caulobacterales</taxon>
        <taxon>Caulobacteraceae</taxon>
        <taxon>Phenylobacterium</taxon>
    </lineage>
</organism>
<evidence type="ECO:0000259" key="2">
    <source>
        <dbReference type="Pfam" id="PF00144"/>
    </source>
</evidence>
<evidence type="ECO:0000313" key="3">
    <source>
        <dbReference type="EMBL" id="AWM77333.1"/>
    </source>
</evidence>
<sequence length="372" mass="40726">MLPTSIVITRRHLLAAPALLLAPAACAGPSPGLEGLLPDGPYHPGAALIAYRARDRRTFEAAQGDIGLDTPYFAASTTKLYVTALLLQMVQEGRIDLDSPFRRHISGPETQGLNTFGGQDRTEAITLRHLMAHTSGLPDFFEPDSGRKGLFTDLTQGRDRGLTFPEAMDITRRLGAHAPPGVQDKAIYSDANYQVLGKVIEAVEGAAFAEVFRRRIVEPLSLRSTWIYSDPEDTHPRPLRYREAEMRIPRYMAFTQADGGVVTTPREALAFVRAFFEGRLFDLSRLSALQDFRPMFFPLEYGTGMMRFQLPAAMTGFRKLPPLIGHSGLSGAVIFHSPGSGLFLAGTVNQVDRRSAVFQLLAKAVLALEGAA</sequence>
<protein>
    <submittedName>
        <fullName evidence="3">Serine hydrolase</fullName>
    </submittedName>
</protein>
<dbReference type="Proteomes" id="UP000247763">
    <property type="component" value="Chromosome"/>
</dbReference>
<dbReference type="KEGG" id="phb:HYN04_05875"/>
<dbReference type="GO" id="GO:0016787">
    <property type="term" value="F:hydrolase activity"/>
    <property type="evidence" value="ECO:0007669"/>
    <property type="project" value="UniProtKB-KW"/>
</dbReference>
<keyword evidence="3" id="KW-0378">Hydrolase</keyword>
<feature type="chain" id="PRO_5016247648" evidence="1">
    <location>
        <begin position="28"/>
        <end position="372"/>
    </location>
</feature>
<dbReference type="PANTHER" id="PTHR43283">
    <property type="entry name" value="BETA-LACTAMASE-RELATED"/>
    <property type="match status" value="1"/>
</dbReference>
<dbReference type="OrthoDB" id="5377981at2"/>
<dbReference type="AlphaFoldDB" id="A0A2Z3HLE9"/>
<reference evidence="4" key="1">
    <citation type="submission" date="2018-05" db="EMBL/GenBank/DDBJ databases">
        <title>Genome sequencing of Phenylobacterium sp. HYN0004.</title>
        <authorList>
            <person name="Yi H."/>
            <person name="Baek C."/>
        </authorList>
    </citation>
    <scope>NUCLEOTIDE SEQUENCE [LARGE SCALE GENOMIC DNA]</scope>
    <source>
        <strain evidence="4">HYN0004</strain>
    </source>
</reference>
<dbReference type="Pfam" id="PF00144">
    <property type="entry name" value="Beta-lactamase"/>
    <property type="match status" value="1"/>
</dbReference>
<feature type="signal peptide" evidence="1">
    <location>
        <begin position="1"/>
        <end position="27"/>
    </location>
</feature>
<name>A0A2Z3HLE9_9CAUL</name>
<dbReference type="Gene3D" id="3.40.710.10">
    <property type="entry name" value="DD-peptidase/beta-lactamase superfamily"/>
    <property type="match status" value="1"/>
</dbReference>
<dbReference type="InterPro" id="IPR012338">
    <property type="entry name" value="Beta-lactam/transpept-like"/>
</dbReference>
<dbReference type="InterPro" id="IPR001466">
    <property type="entry name" value="Beta-lactam-related"/>
</dbReference>
<proteinExistence type="predicted"/>
<dbReference type="SUPFAM" id="SSF56601">
    <property type="entry name" value="beta-lactamase/transpeptidase-like"/>
    <property type="match status" value="1"/>
</dbReference>